<evidence type="ECO:0000313" key="3">
    <source>
        <dbReference type="Proteomes" id="UP000424468"/>
    </source>
</evidence>
<evidence type="ECO:0000313" key="2">
    <source>
        <dbReference type="EMBL" id="QGS52104.1"/>
    </source>
</evidence>
<proteinExistence type="predicted"/>
<keyword evidence="3" id="KW-1185">Reference proteome</keyword>
<dbReference type="Proteomes" id="UP000424468">
    <property type="component" value="Chromosome"/>
</dbReference>
<feature type="transmembrane region" description="Helical" evidence="1">
    <location>
        <begin position="201"/>
        <end position="222"/>
    </location>
</feature>
<dbReference type="EMBL" id="CP046276">
    <property type="protein sequence ID" value="QGS52104.1"/>
    <property type="molecule type" value="Genomic_DNA"/>
</dbReference>
<feature type="transmembrane region" description="Helical" evidence="1">
    <location>
        <begin position="113"/>
        <end position="132"/>
    </location>
</feature>
<reference evidence="2 3" key="1">
    <citation type="submission" date="2019-11" db="EMBL/GenBank/DDBJ databases">
        <title>Complete genome sequence of Spiroplasma tabanidicola TAUS-1 (DSM 22603).</title>
        <authorList>
            <person name="Huang C.-T."/>
            <person name="Lin Y.-C."/>
            <person name="Kuo C.-H."/>
        </authorList>
    </citation>
    <scope>NUCLEOTIDE SEQUENCE [LARGE SCALE GENOMIC DNA]</scope>
    <source>
        <strain evidence="2 3">TAUS-1</strain>
    </source>
</reference>
<keyword evidence="1" id="KW-0812">Transmembrane</keyword>
<dbReference type="AlphaFoldDB" id="A0A6I6CDQ1"/>
<sequence>MGISEKTIVSDVLSAIGMLMIIITPLYFAGIQKRILNLRLHTKVDGEKLFEKLKYDLKLPRITGIDKVRLYRDVHYAKTIFKGAMEYNSRDLVWYFNELYAKKFIFEVIWKRAMYHFFIMVVCILIICGGSYLDFFKWLFDQKNMDSNTGFVSIWVLLMCAFVLCGINKYYEWVRVKKVVNDEVRQINLSKKEKVWKDFKIVYFGAIVPIAVGFIFILVNIAF</sequence>
<name>A0A6I6CDQ1_9MOLU</name>
<evidence type="ECO:0000256" key="1">
    <source>
        <dbReference type="SAM" id="Phobius"/>
    </source>
</evidence>
<keyword evidence="1" id="KW-0472">Membrane</keyword>
<dbReference type="OrthoDB" id="388946at2"/>
<dbReference type="KEGG" id="stab:STABA_v1c07480"/>
<keyword evidence="1" id="KW-1133">Transmembrane helix</keyword>
<protein>
    <submittedName>
        <fullName evidence="2">Uncharacterized protein</fullName>
    </submittedName>
</protein>
<accession>A0A6I6CDQ1</accession>
<feature type="transmembrane region" description="Helical" evidence="1">
    <location>
        <begin position="152"/>
        <end position="171"/>
    </location>
</feature>
<organism evidence="2 3">
    <name type="scientific">Spiroplasma tabanidicola</name>
    <dbReference type="NCBI Taxonomy" id="324079"/>
    <lineage>
        <taxon>Bacteria</taxon>
        <taxon>Bacillati</taxon>
        <taxon>Mycoplasmatota</taxon>
        <taxon>Mollicutes</taxon>
        <taxon>Entomoplasmatales</taxon>
        <taxon>Spiroplasmataceae</taxon>
        <taxon>Spiroplasma</taxon>
    </lineage>
</organism>
<feature type="transmembrane region" description="Helical" evidence="1">
    <location>
        <begin position="12"/>
        <end position="31"/>
    </location>
</feature>
<dbReference type="RefSeq" id="WP_156006727.1">
    <property type="nucleotide sequence ID" value="NZ_CP046276.1"/>
</dbReference>
<gene>
    <name evidence="2" type="ORF">STABA_v1c07480</name>
</gene>